<evidence type="ECO:0000313" key="3">
    <source>
        <dbReference type="Proteomes" id="UP001152320"/>
    </source>
</evidence>
<dbReference type="GO" id="GO:0006357">
    <property type="term" value="P:regulation of transcription by RNA polymerase II"/>
    <property type="evidence" value="ECO:0007669"/>
    <property type="project" value="TreeGrafter"/>
</dbReference>
<comment type="caution">
    <text evidence="2">The sequence shown here is derived from an EMBL/GenBank/DDBJ whole genome shotgun (WGS) entry which is preliminary data.</text>
</comment>
<dbReference type="EMBL" id="JAIZAY010000005">
    <property type="protein sequence ID" value="KAJ8041470.1"/>
    <property type="molecule type" value="Genomic_DNA"/>
</dbReference>
<accession>A0A9Q1CAN3</accession>
<dbReference type="GO" id="GO:0005634">
    <property type="term" value="C:nucleus"/>
    <property type="evidence" value="ECO:0007669"/>
    <property type="project" value="TreeGrafter"/>
</dbReference>
<dbReference type="PANTHER" id="PTHR12243:SF60">
    <property type="entry name" value="SI:CH211-15D5.12-RELATED"/>
    <property type="match status" value="1"/>
</dbReference>
<dbReference type="Proteomes" id="UP001152320">
    <property type="component" value="Chromosome 5"/>
</dbReference>
<dbReference type="PROSITE" id="PS51029">
    <property type="entry name" value="MADF"/>
    <property type="match status" value="1"/>
</dbReference>
<evidence type="ECO:0000313" key="2">
    <source>
        <dbReference type="EMBL" id="KAJ8041470.1"/>
    </source>
</evidence>
<proteinExistence type="predicted"/>
<gene>
    <name evidence="2" type="ORF">HOLleu_12294</name>
</gene>
<dbReference type="SMART" id="SM00595">
    <property type="entry name" value="MADF"/>
    <property type="match status" value="1"/>
</dbReference>
<dbReference type="AlphaFoldDB" id="A0A9Q1CAN3"/>
<protein>
    <recommendedName>
        <fullName evidence="1">MADF domain-containing protein</fullName>
    </recommendedName>
</protein>
<dbReference type="PANTHER" id="PTHR12243">
    <property type="entry name" value="MADF DOMAIN TRANSCRIPTION FACTOR"/>
    <property type="match status" value="1"/>
</dbReference>
<dbReference type="OrthoDB" id="5984255at2759"/>
<reference evidence="2" key="1">
    <citation type="submission" date="2021-10" db="EMBL/GenBank/DDBJ databases">
        <title>Tropical sea cucumber genome reveals ecological adaptation and Cuvierian tubules defense mechanism.</title>
        <authorList>
            <person name="Chen T."/>
        </authorList>
    </citation>
    <scope>NUCLEOTIDE SEQUENCE</scope>
    <source>
        <strain evidence="2">Nanhai2018</strain>
        <tissue evidence="2">Muscle</tissue>
    </source>
</reference>
<organism evidence="2 3">
    <name type="scientific">Holothuria leucospilota</name>
    <name type="common">Black long sea cucumber</name>
    <name type="synonym">Mertensiothuria leucospilota</name>
    <dbReference type="NCBI Taxonomy" id="206669"/>
    <lineage>
        <taxon>Eukaryota</taxon>
        <taxon>Metazoa</taxon>
        <taxon>Echinodermata</taxon>
        <taxon>Eleutherozoa</taxon>
        <taxon>Echinozoa</taxon>
        <taxon>Holothuroidea</taxon>
        <taxon>Aspidochirotacea</taxon>
        <taxon>Aspidochirotida</taxon>
        <taxon>Holothuriidae</taxon>
        <taxon>Holothuria</taxon>
    </lineage>
</organism>
<evidence type="ECO:0000259" key="1">
    <source>
        <dbReference type="PROSITE" id="PS51029"/>
    </source>
</evidence>
<feature type="domain" description="MADF" evidence="1">
    <location>
        <begin position="11"/>
        <end position="102"/>
    </location>
</feature>
<dbReference type="InterPro" id="IPR039353">
    <property type="entry name" value="TF_Adf1"/>
</dbReference>
<name>A0A9Q1CAN3_HOLLE</name>
<dbReference type="Pfam" id="PF10545">
    <property type="entry name" value="MADF_DNA_bdg"/>
    <property type="match status" value="1"/>
</dbReference>
<dbReference type="GO" id="GO:0005667">
    <property type="term" value="C:transcription regulator complex"/>
    <property type="evidence" value="ECO:0007669"/>
    <property type="project" value="TreeGrafter"/>
</dbReference>
<sequence>MPRLDSQHNEHLIQLVTQHRELWDPADEKYKDVYFTYNRWRNIAAAIGEPATAEDCKKTWRYLRDTYVRKRREYRQKQRQGEDCMITWPLYNMLSFLDDFIVENSSENNISAPGINPDGTFDGSCDVEVVATVVDNDSENERIEFVIKDSSTQEDSVLQAAGISPAILAPASVSNHSAMRQTKKKSSTRSLKKLLKKQNGKFEAAIMDTIMDHQRRLEQLELGNQTKDLDAVYFDFCAHRYSNFTSTQKALFQMKVAQVFIDIEKLSSADET</sequence>
<keyword evidence="3" id="KW-1185">Reference proteome</keyword>
<dbReference type="InterPro" id="IPR006578">
    <property type="entry name" value="MADF-dom"/>
</dbReference>